<evidence type="ECO:0000313" key="2">
    <source>
        <dbReference type="Proteomes" id="UP000265643"/>
    </source>
</evidence>
<dbReference type="InterPro" id="IPR021146">
    <property type="entry name" value="Phage_gp6-like_head-tail"/>
</dbReference>
<accession>A0A391NY33</accession>
<dbReference type="EMBL" id="BHGK01000001">
    <property type="protein sequence ID" value="GCA66011.1"/>
    <property type="molecule type" value="Genomic_DNA"/>
</dbReference>
<gene>
    <name evidence="1" type="ORF">KGMB01110_04470</name>
</gene>
<comment type="caution">
    <text evidence="1">The sequence shown here is derived from an EMBL/GenBank/DDBJ whole genome shotgun (WGS) entry which is preliminary data.</text>
</comment>
<proteinExistence type="predicted"/>
<evidence type="ECO:0000313" key="1">
    <source>
        <dbReference type="EMBL" id="GCA66011.1"/>
    </source>
</evidence>
<dbReference type="Proteomes" id="UP000265643">
    <property type="component" value="Unassembled WGS sequence"/>
</dbReference>
<dbReference type="AlphaFoldDB" id="A0A391NY33"/>
<dbReference type="RefSeq" id="WP_119297422.1">
    <property type="nucleotide sequence ID" value="NZ_BHGK01000001.1"/>
</dbReference>
<keyword evidence="2" id="KW-1185">Reference proteome</keyword>
<organism evidence="1 2">
    <name type="scientific">Mediterraneibacter butyricigenes</name>
    <dbReference type="NCBI Taxonomy" id="2316025"/>
    <lineage>
        <taxon>Bacteria</taxon>
        <taxon>Bacillati</taxon>
        <taxon>Bacillota</taxon>
        <taxon>Clostridia</taxon>
        <taxon>Lachnospirales</taxon>
        <taxon>Lachnospiraceae</taxon>
        <taxon>Mediterraneibacter</taxon>
    </lineage>
</organism>
<protein>
    <submittedName>
        <fullName evidence="1">Phage head-tail adapter protein</fullName>
    </submittedName>
</protein>
<reference evidence="2" key="1">
    <citation type="submission" date="2018-09" db="EMBL/GenBank/DDBJ databases">
        <title>Draft Genome Sequence of Mediterraneibacter sp. KCTC 15684.</title>
        <authorList>
            <person name="Kim J.S."/>
            <person name="Han K.I."/>
            <person name="Suh M.K."/>
            <person name="Lee K.C."/>
            <person name="Eom M.K."/>
            <person name="Lee J.H."/>
            <person name="Park S.H."/>
            <person name="Kang S.W."/>
            <person name="Park J.E."/>
            <person name="Oh B.S."/>
            <person name="Yu S.Y."/>
            <person name="Choi S.H."/>
            <person name="Lee D.H."/>
            <person name="Yoon H."/>
            <person name="Kim B."/>
            <person name="Yang S.J."/>
            <person name="Lee J.S."/>
        </authorList>
    </citation>
    <scope>NUCLEOTIDE SEQUENCE [LARGE SCALE GENOMIC DNA]</scope>
    <source>
        <strain evidence="2">KCTC 15684</strain>
    </source>
</reference>
<dbReference type="Pfam" id="PF05135">
    <property type="entry name" value="Phage_connect_1"/>
    <property type="match status" value="1"/>
</dbReference>
<name>A0A391NY33_9FIRM</name>
<sequence>MLEDLKSLLGLPEETDEALDKRLNLILSGTKSRLKSLLGGIEPPEELNYIILEVSVIRYNRIGSEGLSAHTVEGESQSFSTDDFSGYRDDIQDFLDRQQDASKGKVRFL</sequence>